<dbReference type="EMBL" id="JAFDVH010000014">
    <property type="protein sequence ID" value="KAG7465209.1"/>
    <property type="molecule type" value="Genomic_DNA"/>
</dbReference>
<dbReference type="AlphaFoldDB" id="A0A9D3PRJ7"/>
<reference evidence="2" key="1">
    <citation type="submission" date="2021-01" db="EMBL/GenBank/DDBJ databases">
        <authorList>
            <person name="Zahm M."/>
            <person name="Roques C."/>
            <person name="Cabau C."/>
            <person name="Klopp C."/>
            <person name="Donnadieu C."/>
            <person name="Jouanno E."/>
            <person name="Lampietro C."/>
            <person name="Louis A."/>
            <person name="Herpin A."/>
            <person name="Echchiki A."/>
            <person name="Berthelot C."/>
            <person name="Parey E."/>
            <person name="Roest-Crollius H."/>
            <person name="Braasch I."/>
            <person name="Postlethwait J."/>
            <person name="Bobe J."/>
            <person name="Montfort J."/>
            <person name="Bouchez O."/>
            <person name="Begum T."/>
            <person name="Mejri S."/>
            <person name="Adams A."/>
            <person name="Chen W.-J."/>
            <person name="Guiguen Y."/>
        </authorList>
    </citation>
    <scope>NUCLEOTIDE SEQUENCE</scope>
    <source>
        <strain evidence="2">YG-15Mar2019-1</strain>
        <tissue evidence="2">Brain</tissue>
    </source>
</reference>
<keyword evidence="1" id="KW-0472">Membrane</keyword>
<evidence type="ECO:0000256" key="1">
    <source>
        <dbReference type="SAM" id="Phobius"/>
    </source>
</evidence>
<comment type="caution">
    <text evidence="2">The sequence shown here is derived from an EMBL/GenBank/DDBJ whole genome shotgun (WGS) entry which is preliminary data.</text>
</comment>
<keyword evidence="1" id="KW-0812">Transmembrane</keyword>
<evidence type="ECO:0000313" key="2">
    <source>
        <dbReference type="EMBL" id="KAG7465209.1"/>
    </source>
</evidence>
<keyword evidence="1" id="KW-1133">Transmembrane helix</keyword>
<accession>A0A9D3PRJ7</accession>
<name>A0A9D3PRJ7_MEGAT</name>
<dbReference type="Proteomes" id="UP001046870">
    <property type="component" value="Chromosome 14"/>
</dbReference>
<dbReference type="OrthoDB" id="8439544at2759"/>
<sequence>MNASLDAISLLNNTKIFFSLEEKELSSAICHIQPHSPQGGVNDTSQNNNSCGDSKLMAVALGAVILLMALSMAIYCLYKKKNIPKEPDGRTEEPQELVYAQVTVAKKRRQEGRKKEAEPEVVYGQVKV</sequence>
<evidence type="ECO:0000313" key="3">
    <source>
        <dbReference type="Proteomes" id="UP001046870"/>
    </source>
</evidence>
<organism evidence="2 3">
    <name type="scientific">Megalops atlanticus</name>
    <name type="common">Tarpon</name>
    <name type="synonym">Clupea gigantea</name>
    <dbReference type="NCBI Taxonomy" id="7932"/>
    <lineage>
        <taxon>Eukaryota</taxon>
        <taxon>Metazoa</taxon>
        <taxon>Chordata</taxon>
        <taxon>Craniata</taxon>
        <taxon>Vertebrata</taxon>
        <taxon>Euteleostomi</taxon>
        <taxon>Actinopterygii</taxon>
        <taxon>Neopterygii</taxon>
        <taxon>Teleostei</taxon>
        <taxon>Elopiformes</taxon>
        <taxon>Megalopidae</taxon>
        <taxon>Megalops</taxon>
    </lineage>
</organism>
<protein>
    <submittedName>
        <fullName evidence="2">Uncharacterized protein</fullName>
    </submittedName>
</protein>
<proteinExistence type="predicted"/>
<keyword evidence="3" id="KW-1185">Reference proteome</keyword>
<feature type="transmembrane region" description="Helical" evidence="1">
    <location>
        <begin position="56"/>
        <end position="78"/>
    </location>
</feature>
<gene>
    <name evidence="2" type="ORF">MATL_G00173820</name>
</gene>